<evidence type="ECO:0000256" key="1">
    <source>
        <dbReference type="SAM" id="MobiDB-lite"/>
    </source>
</evidence>
<sequence length="83" mass="9813">MVIHSKVSELTWNIRSCYRDMIVMSLNNHRDKKSHLNVESKNYVAFEYRIGRRNKSSKYKRRRFHTNRSSAASRPAPTKTPSS</sequence>
<reference evidence="2 3" key="2">
    <citation type="submission" date="2018-11" db="EMBL/GenBank/DDBJ databases">
        <authorList>
            <consortium name="Pathogen Informatics"/>
        </authorList>
    </citation>
    <scope>NUCLEOTIDE SEQUENCE [LARGE SCALE GENOMIC DNA]</scope>
</reference>
<organism evidence="4">
    <name type="scientific">Gongylonema pulchrum</name>
    <dbReference type="NCBI Taxonomy" id="637853"/>
    <lineage>
        <taxon>Eukaryota</taxon>
        <taxon>Metazoa</taxon>
        <taxon>Ecdysozoa</taxon>
        <taxon>Nematoda</taxon>
        <taxon>Chromadorea</taxon>
        <taxon>Rhabditida</taxon>
        <taxon>Spirurina</taxon>
        <taxon>Spiruromorpha</taxon>
        <taxon>Spiruroidea</taxon>
        <taxon>Gongylonematidae</taxon>
        <taxon>Gongylonema</taxon>
    </lineage>
</organism>
<accession>A0A183ESD5</accession>
<dbReference type="Proteomes" id="UP000271098">
    <property type="component" value="Unassembled WGS sequence"/>
</dbReference>
<feature type="compositionally biased region" description="Basic residues" evidence="1">
    <location>
        <begin position="56"/>
        <end position="66"/>
    </location>
</feature>
<dbReference type="EMBL" id="UYRT01099262">
    <property type="protein sequence ID" value="VDN42077.1"/>
    <property type="molecule type" value="Genomic_DNA"/>
</dbReference>
<evidence type="ECO:0000313" key="3">
    <source>
        <dbReference type="Proteomes" id="UP000271098"/>
    </source>
</evidence>
<protein>
    <submittedName>
        <fullName evidence="4">Ovule protein</fullName>
    </submittedName>
</protein>
<gene>
    <name evidence="2" type="ORF">GPUH_LOCUS23875</name>
</gene>
<reference evidence="4" key="1">
    <citation type="submission" date="2016-06" db="UniProtKB">
        <authorList>
            <consortium name="WormBaseParasite"/>
        </authorList>
    </citation>
    <scope>IDENTIFICATION</scope>
</reference>
<evidence type="ECO:0000313" key="4">
    <source>
        <dbReference type="WBParaSite" id="GPUH_0002390601-mRNA-1"/>
    </source>
</evidence>
<name>A0A183ESD5_9BILA</name>
<feature type="region of interest" description="Disordered" evidence="1">
    <location>
        <begin position="56"/>
        <end position="83"/>
    </location>
</feature>
<proteinExistence type="predicted"/>
<keyword evidence="3" id="KW-1185">Reference proteome</keyword>
<evidence type="ECO:0000313" key="2">
    <source>
        <dbReference type="EMBL" id="VDN42077.1"/>
    </source>
</evidence>
<dbReference type="AlphaFoldDB" id="A0A183ESD5"/>
<dbReference type="WBParaSite" id="GPUH_0002390601-mRNA-1">
    <property type="protein sequence ID" value="GPUH_0002390601-mRNA-1"/>
    <property type="gene ID" value="GPUH_0002390601"/>
</dbReference>